<proteinExistence type="predicted"/>
<gene>
    <name evidence="1" type="ORF">PODLI_1B035166</name>
</gene>
<organism evidence="1 2">
    <name type="scientific">Podarcis lilfordi</name>
    <name type="common">Lilford's wall lizard</name>
    <dbReference type="NCBI Taxonomy" id="74358"/>
    <lineage>
        <taxon>Eukaryota</taxon>
        <taxon>Metazoa</taxon>
        <taxon>Chordata</taxon>
        <taxon>Craniata</taxon>
        <taxon>Vertebrata</taxon>
        <taxon>Euteleostomi</taxon>
        <taxon>Lepidosauria</taxon>
        <taxon>Squamata</taxon>
        <taxon>Bifurcata</taxon>
        <taxon>Unidentata</taxon>
        <taxon>Episquamata</taxon>
        <taxon>Laterata</taxon>
        <taxon>Lacertibaenia</taxon>
        <taxon>Lacertidae</taxon>
        <taxon>Podarcis</taxon>
    </lineage>
</organism>
<sequence length="320" mass="36561">MVKMDYIPPRVKLSDDTFIFIDGKWVNETYIQSALSSATEARQKHSGKKMHNDWTLWEENKALWEENKALRVENRALRDENKALQSLRMENKGIQVIYDESLQQVLQKENHPLAALPIIAGLKDGMGEKALQVFRDEKKALQIFREKNMALKVFPDEKKPAPFLQEKQPAQSSANEFTPAQETSKIVGQEASNTTAPAEAAEAVQESQGERRVLSVQERNKALLPLKENEALEVVQKLNETVLWLLRENHALLEEKQDLQTIQGGNKMLWEENKKLKLQQKAIKVAISKIIAQMDLLHEELHSFDPMEESETGMKNPESA</sequence>
<dbReference type="Proteomes" id="UP001178461">
    <property type="component" value="Chromosome 5"/>
</dbReference>
<dbReference type="InterPro" id="IPR028118">
    <property type="entry name" value="Chibby_fam"/>
</dbReference>
<keyword evidence="2" id="KW-1185">Reference proteome</keyword>
<dbReference type="Pfam" id="PF14645">
    <property type="entry name" value="Chibby"/>
    <property type="match status" value="1"/>
</dbReference>
<accession>A0AA35KB42</accession>
<name>A0AA35KB42_9SAUR</name>
<dbReference type="PANTHER" id="PTHR21533:SF17">
    <property type="entry name" value="PROTEIN CHIBBY HOMOLOG 3"/>
    <property type="match status" value="1"/>
</dbReference>
<evidence type="ECO:0000313" key="1">
    <source>
        <dbReference type="EMBL" id="CAI5774147.1"/>
    </source>
</evidence>
<reference evidence="1" key="1">
    <citation type="submission" date="2022-12" db="EMBL/GenBank/DDBJ databases">
        <authorList>
            <person name="Alioto T."/>
            <person name="Alioto T."/>
            <person name="Gomez Garrido J."/>
        </authorList>
    </citation>
    <scope>NUCLEOTIDE SEQUENCE</scope>
</reference>
<protein>
    <recommendedName>
        <fullName evidence="3">Spermatid-associated protein</fullName>
    </recommendedName>
</protein>
<dbReference type="PANTHER" id="PTHR21533">
    <property type="entry name" value="LEUCINE-RICH PROTEIN"/>
    <property type="match status" value="1"/>
</dbReference>
<dbReference type="AlphaFoldDB" id="A0AA35KB42"/>
<dbReference type="EMBL" id="OX395130">
    <property type="protein sequence ID" value="CAI5774147.1"/>
    <property type="molecule type" value="Genomic_DNA"/>
</dbReference>
<evidence type="ECO:0000313" key="2">
    <source>
        <dbReference type="Proteomes" id="UP001178461"/>
    </source>
</evidence>
<evidence type="ECO:0008006" key="3">
    <source>
        <dbReference type="Google" id="ProtNLM"/>
    </source>
</evidence>